<keyword evidence="2" id="KW-0378">Hydrolase</keyword>
<organism evidence="4 6">
    <name type="scientific">Brevibacillus composti</name>
    <dbReference type="NCBI Taxonomy" id="2796470"/>
    <lineage>
        <taxon>Bacteria</taxon>
        <taxon>Bacillati</taxon>
        <taxon>Bacillota</taxon>
        <taxon>Bacilli</taxon>
        <taxon>Bacillales</taxon>
        <taxon>Paenibacillaceae</taxon>
        <taxon>Brevibacillus</taxon>
    </lineage>
</organism>
<evidence type="ECO:0000256" key="2">
    <source>
        <dbReference type="ARBA" id="ARBA00022801"/>
    </source>
</evidence>
<evidence type="ECO:0000313" key="4">
    <source>
        <dbReference type="EMBL" id="QQE75363.1"/>
    </source>
</evidence>
<dbReference type="Proteomes" id="UP000677234">
    <property type="component" value="Chromosome"/>
</dbReference>
<feature type="domain" description="Isochorismatase-like" evidence="3">
    <location>
        <begin position="4"/>
        <end position="148"/>
    </location>
</feature>
<comment type="similarity">
    <text evidence="1">Belongs to the isochorismatase family.</text>
</comment>
<evidence type="ECO:0000313" key="6">
    <source>
        <dbReference type="Proteomes" id="UP000595847"/>
    </source>
</evidence>
<keyword evidence="7" id="KW-1185">Reference proteome</keyword>
<evidence type="ECO:0000259" key="3">
    <source>
        <dbReference type="Pfam" id="PF00857"/>
    </source>
</evidence>
<reference evidence="4 6" key="1">
    <citation type="submission" date="2020-12" db="EMBL/GenBank/DDBJ databases">
        <title>strain FJAT-54423T represents a novel species of the genus Brevibacillus.</title>
        <authorList>
            <person name="Tang R."/>
        </authorList>
    </citation>
    <scope>NUCLEOTIDE SEQUENCE [LARGE SCALE GENOMIC DNA]</scope>
    <source>
        <strain evidence="4 6">FJAT-54423</strain>
    </source>
</reference>
<dbReference type="GO" id="GO:0016787">
    <property type="term" value="F:hydrolase activity"/>
    <property type="evidence" value="ECO:0007669"/>
    <property type="project" value="UniProtKB-KW"/>
</dbReference>
<evidence type="ECO:0000313" key="7">
    <source>
        <dbReference type="Proteomes" id="UP000677234"/>
    </source>
</evidence>
<evidence type="ECO:0000313" key="5">
    <source>
        <dbReference type="EMBL" id="QUO42389.1"/>
    </source>
</evidence>
<dbReference type="EMBL" id="CP066308">
    <property type="protein sequence ID" value="QQE75363.1"/>
    <property type="molecule type" value="Genomic_DNA"/>
</dbReference>
<evidence type="ECO:0000256" key="1">
    <source>
        <dbReference type="ARBA" id="ARBA00006336"/>
    </source>
</evidence>
<gene>
    <name evidence="4" type="ORF">JD108_05420</name>
    <name evidence="5" type="ORF">KDJ56_05100</name>
</gene>
<dbReference type="PANTHER" id="PTHR43540">
    <property type="entry name" value="PEROXYUREIDOACRYLATE/UREIDOACRYLATE AMIDOHYDROLASE-RELATED"/>
    <property type="match status" value="1"/>
</dbReference>
<dbReference type="PANTHER" id="PTHR43540:SF6">
    <property type="entry name" value="ISOCHORISMATASE-LIKE DOMAIN-CONTAINING PROTEIN"/>
    <property type="match status" value="1"/>
</dbReference>
<protein>
    <submittedName>
        <fullName evidence="4">Isochorismatase family protein</fullName>
    </submittedName>
</protein>
<dbReference type="AlphaFoldDB" id="A0A7T5EMI7"/>
<dbReference type="SUPFAM" id="SSF52499">
    <property type="entry name" value="Isochorismatase-like hydrolases"/>
    <property type="match status" value="1"/>
</dbReference>
<dbReference type="Gene3D" id="3.40.50.850">
    <property type="entry name" value="Isochorismatase-like"/>
    <property type="match status" value="1"/>
</dbReference>
<dbReference type="InterPro" id="IPR000868">
    <property type="entry name" value="Isochorismatase-like_dom"/>
</dbReference>
<dbReference type="Proteomes" id="UP000595847">
    <property type="component" value="Chromosome"/>
</dbReference>
<dbReference type="RefSeq" id="WP_198828892.1">
    <property type="nucleotide sequence ID" value="NZ_CP066308.1"/>
</dbReference>
<dbReference type="InterPro" id="IPR050272">
    <property type="entry name" value="Isochorismatase-like_hydrls"/>
</dbReference>
<proteinExistence type="inferred from homology"/>
<sequence length="166" mass="18872">MKVALLVVDMQNIFLQSRTEEMKVEVACEYINYVADLLRKHHHLVIHIQDMEEATETNTELMAIIPEINVDPKDIMVSKVFSNAFWQTDLEQILRRNEIGLVIVAGFAAEHCVLFTYNGAIERGFPSVLLQNGIVSTKPNAVSDAYRDRNLISHPVIQYMVEASAR</sequence>
<dbReference type="KEGG" id="bcop:JD108_05420"/>
<dbReference type="Pfam" id="PF00857">
    <property type="entry name" value="Isochorismatase"/>
    <property type="match status" value="1"/>
</dbReference>
<accession>A0A7T5EMI7</accession>
<reference evidence="5" key="2">
    <citation type="submission" date="2021-04" db="EMBL/GenBank/DDBJ databases">
        <title>Brevibacillus composti FJAT-54423, complete genome.</title>
        <authorList>
            <person name="Tang R."/>
        </authorList>
    </citation>
    <scope>NUCLEOTIDE SEQUENCE</scope>
    <source>
        <strain evidence="5">FJAT-54424</strain>
    </source>
</reference>
<dbReference type="EMBL" id="CP073708">
    <property type="protein sequence ID" value="QUO42389.1"/>
    <property type="molecule type" value="Genomic_DNA"/>
</dbReference>
<name>A0A7T5EMI7_9BACL</name>
<dbReference type="InterPro" id="IPR036380">
    <property type="entry name" value="Isochorismatase-like_sf"/>
</dbReference>